<evidence type="ECO:0000313" key="1">
    <source>
        <dbReference type="EMBL" id="AWM04796.1"/>
    </source>
</evidence>
<dbReference type="RefSeq" id="WP_094895777.1">
    <property type="nucleotide sequence ID" value="NZ_CP029426.2"/>
</dbReference>
<dbReference type="KEGG" id="brq:CIT40_20810"/>
<organism evidence="1 2">
    <name type="scientific">Bradyrhizobium amphicarpaeae</name>
    <dbReference type="NCBI Taxonomy" id="1404768"/>
    <lineage>
        <taxon>Bacteria</taxon>
        <taxon>Pseudomonadati</taxon>
        <taxon>Pseudomonadota</taxon>
        <taxon>Alphaproteobacteria</taxon>
        <taxon>Hyphomicrobiales</taxon>
        <taxon>Nitrobacteraceae</taxon>
        <taxon>Bradyrhizobium</taxon>
    </lineage>
</organism>
<dbReference type="AlphaFoldDB" id="A0A2U8Q3T9"/>
<keyword evidence="2" id="KW-1185">Reference proteome</keyword>
<dbReference type="OrthoDB" id="8128823at2"/>
<reference evidence="1 2" key="2">
    <citation type="journal article" date="2019" name="Int. J. Syst. Evol. Microbiol.">
        <title>Description and complete genome sequence of Bradyrhizobium amphicarpaeae sp. nov., harbouring photosystem and nitrogen-fixation genes.</title>
        <authorList>
            <person name="Bromfield E.S.P."/>
            <person name="Cloutier S."/>
            <person name="Nguyen H.D.T."/>
        </authorList>
    </citation>
    <scope>NUCLEOTIDE SEQUENCE [LARGE SCALE GENOMIC DNA]</scope>
    <source>
        <strain evidence="1 2">39S1MB</strain>
    </source>
</reference>
<accession>A0A2U8Q3T9</accession>
<name>A0A2U8Q3T9_9BRAD</name>
<dbReference type="Proteomes" id="UP000215884">
    <property type="component" value="Chromosome"/>
</dbReference>
<gene>
    <name evidence="1" type="ORF">CIT40_20810</name>
</gene>
<sequence>MFKRRRFKQQLTLQDRLSAWGKQVKQQASELPPGPERDALLKKARQADVADHLQDWAKSPGLQPPK</sequence>
<protein>
    <submittedName>
        <fullName evidence="1">Uncharacterized protein</fullName>
    </submittedName>
</protein>
<proteinExistence type="predicted"/>
<reference evidence="1 2" key="1">
    <citation type="journal article" date="2017" name="Syst. Appl. Microbiol.">
        <title>Soybeans inoculated with root zone soils of Canadian native legumes harbour diverse and novel Bradyrhizobium spp. that possess agricultural potential.</title>
        <authorList>
            <person name="Bromfield E.S.P."/>
            <person name="Cloutier S."/>
            <person name="Tambong J.T."/>
            <person name="Tran Thi T.V."/>
        </authorList>
    </citation>
    <scope>NUCLEOTIDE SEQUENCE [LARGE SCALE GENOMIC DNA]</scope>
    <source>
        <strain evidence="1 2">39S1MB</strain>
    </source>
</reference>
<evidence type="ECO:0000313" key="2">
    <source>
        <dbReference type="Proteomes" id="UP000215884"/>
    </source>
</evidence>
<dbReference type="EMBL" id="CP029426">
    <property type="protein sequence ID" value="AWM04796.1"/>
    <property type="molecule type" value="Genomic_DNA"/>
</dbReference>